<dbReference type="HAMAP" id="MF_01411">
    <property type="entry name" value="LPS_assembly_LptD"/>
    <property type="match status" value="1"/>
</dbReference>
<dbReference type="InterPro" id="IPR010664">
    <property type="entry name" value="LipoPS_assembly_LptC-rel"/>
</dbReference>
<dbReference type="Proteomes" id="UP001171111">
    <property type="component" value="Unassembled WGS sequence"/>
</dbReference>
<dbReference type="InterPro" id="IPR050218">
    <property type="entry name" value="LptD"/>
</dbReference>
<feature type="chain" id="PRO_5047413813" evidence="1">
    <location>
        <begin position="22"/>
        <end position="724"/>
    </location>
</feature>
<dbReference type="PANTHER" id="PTHR30189">
    <property type="entry name" value="LPS-ASSEMBLY PROTEIN"/>
    <property type="match status" value="1"/>
</dbReference>
<dbReference type="Pfam" id="PF06835">
    <property type="entry name" value="LptC"/>
    <property type="match status" value="1"/>
</dbReference>
<sequence length="724" mass="84909">MKINKSFILFALFLSSLQARVENVEFVAKEVHKEGSIVTATGDVLVYSPSYLISAKRAKYDEKNEIVELFENVSILRNNEEATNSNYAKINLKTNEITTDNAFAMHQNKELWIASEQFCSSDARIDTSKSIVSSCNVDEPDWHIEYKDGYLDKQKKYLHIYNPVFYGNLPFVGNTPLFYLPYFGFSTDKTRRTGFLTPNIAFSKSEGLFFEQPFYIAEYNEWDLELNPQIRTNRGAGLYATFRFADSPYSSGYIRTGFFKDSKKYQDKNSLKYSTHTGVEVEYDRDKLAKYLVNGDYGEGLYVRFKHLNDFDYLNLRENGNSAYDSLVHSKINYFVNTKEHYFGIYADYYINTAKIATKYGNKDTLQELPTLQYHSYLDSFLSKNLTYSLDVKYHNYTRKIGTKAQQFELNLPVGLNFTLPNGWANLSYTHNLYASHISYQKSFELDKNGFMRDKNNEKYARSWSEIALSSDLARAYDVFGGLFHTMNLKLSYIQPGYKYGEIAERLYAFDKDESEENFVERLDEKYQRQTLNAGIIQYLFNSDNKKILRHSLNTSYYTNKGRFATTDNRLDLYFDYFTAFSKLTYDHEKKKLISAQNGIAATYNKLYFDIRDSYDVKFDDFNIKSKSHFLQTSAHYTFPRDIRVFGSYAYDYVEKYTKMWQIGISQYRKCWNYGIYFRRNTDPINTSYGPEPKTKNSVMVFFAFYPFGDFNYDFSLKSKDVMY</sequence>
<comment type="caution">
    <text evidence="2">The sequence shown here is derived from an EMBL/GenBank/DDBJ whole genome shotgun (WGS) entry which is preliminary data.</text>
</comment>
<feature type="signal peptide" evidence="1">
    <location>
        <begin position="1"/>
        <end position="21"/>
    </location>
</feature>
<keyword evidence="1" id="KW-0732">Signal</keyword>
<accession>A0ABT8T729</accession>
<keyword evidence="3" id="KW-1185">Reference proteome</keyword>
<reference evidence="2 3" key="1">
    <citation type="submission" date="2023-06" db="EMBL/GenBank/DDBJ databases">
        <title>Campylobacter magnum sp. nov., isolated from cecal contents of domestic pigs (Sus scrofa domesticus).</title>
        <authorList>
            <person name="Papic B."/>
            <person name="Gruntar I."/>
        </authorList>
    </citation>
    <scope>NUCLEOTIDE SEQUENCE [LARGE SCALE GENOMIC DNA]</scope>
    <source>
        <strain evidence="3">34484-21</strain>
    </source>
</reference>
<dbReference type="InterPro" id="IPR020889">
    <property type="entry name" value="LipoPS_assembly_LptD"/>
</dbReference>
<dbReference type="EMBL" id="JAULJQ010000005">
    <property type="protein sequence ID" value="MDO2409514.1"/>
    <property type="molecule type" value="Genomic_DNA"/>
</dbReference>
<dbReference type="PANTHER" id="PTHR30189:SF1">
    <property type="entry name" value="LPS-ASSEMBLY PROTEIN LPTD"/>
    <property type="match status" value="1"/>
</dbReference>
<dbReference type="RefSeq" id="WP_302244357.1">
    <property type="nucleotide sequence ID" value="NZ_JAULJQ010000005.1"/>
</dbReference>
<evidence type="ECO:0000256" key="1">
    <source>
        <dbReference type="SAM" id="SignalP"/>
    </source>
</evidence>
<protein>
    <submittedName>
        <fullName evidence="2">LPS assembly protein LptD</fullName>
    </submittedName>
</protein>
<organism evidence="2 3">
    <name type="scientific">Campylobacter magnus</name>
    <dbReference type="NCBI Taxonomy" id="3026462"/>
    <lineage>
        <taxon>Bacteria</taxon>
        <taxon>Pseudomonadati</taxon>
        <taxon>Campylobacterota</taxon>
        <taxon>Epsilonproteobacteria</taxon>
        <taxon>Campylobacterales</taxon>
        <taxon>Campylobacteraceae</taxon>
        <taxon>Campylobacter</taxon>
    </lineage>
</organism>
<name>A0ABT8T729_9BACT</name>
<gene>
    <name evidence="2" type="primary">lptD</name>
    <name evidence="2" type="ORF">Q2362_05295</name>
</gene>
<proteinExistence type="inferred from homology"/>
<evidence type="ECO:0000313" key="2">
    <source>
        <dbReference type="EMBL" id="MDO2409514.1"/>
    </source>
</evidence>
<evidence type="ECO:0000313" key="3">
    <source>
        <dbReference type="Proteomes" id="UP001171111"/>
    </source>
</evidence>